<reference evidence="1 2" key="1">
    <citation type="journal article" date="2011" name="J. Bacteriol.">
        <title>Draft genome sequence of the polycyclic aromatic hydrocarbon-degrading, genetically engineered bioluminescent bioreporter Pseudomonas fluorescens HK44.</title>
        <authorList>
            <person name="Chauhan A."/>
            <person name="Layton A.C."/>
            <person name="Williams D.E."/>
            <person name="Smartt A.E."/>
            <person name="Ripp S."/>
            <person name="Karpinets T.V."/>
            <person name="Brown S.D."/>
            <person name="Sayler G.S."/>
        </authorList>
    </citation>
    <scope>NUCLEOTIDE SEQUENCE [LARGE SCALE GENOMIC DNA]</scope>
    <source>
        <strain evidence="1 2">HK44</strain>
    </source>
</reference>
<dbReference type="HOGENOM" id="CLU_108026_2_0_6"/>
<dbReference type="RefSeq" id="WP_019692248.1">
    <property type="nucleotide sequence ID" value="NZ_AFOY02000028.1"/>
</dbReference>
<dbReference type="Gene3D" id="2.60.40.3910">
    <property type="entry name" value="Inclusion body protein"/>
    <property type="match status" value="1"/>
</dbReference>
<evidence type="ECO:0000313" key="2">
    <source>
        <dbReference type="Proteomes" id="UP000022611"/>
    </source>
</evidence>
<protein>
    <submittedName>
        <fullName evidence="1">Inclusion body protein</fullName>
    </submittedName>
</protein>
<dbReference type="Proteomes" id="UP000022611">
    <property type="component" value="Unassembled WGS sequence"/>
</dbReference>
<dbReference type="EMBL" id="AFOY02000028">
    <property type="protein sequence ID" value="EXF91114.1"/>
    <property type="molecule type" value="Genomic_DNA"/>
</dbReference>
<accession>A0A010RPU1</accession>
<sequence>MSRVTDVLVSIDTESILKNYPNISKNPAAPTLIDVNHVYMVTNRDNVINGQAGGELNLKASVGDLIRWRETSLSQSFETAVVFYKFIGNAGNELISTPTPRKATACVAVPNTSNPSVPSCQKVDNHYWSSETLATGSVTYHFNFLIVNRDCQIVGCCSWDPFITIRN</sequence>
<dbReference type="PATRIC" id="fig|1042209.11.peg.6120"/>
<name>A0A010RPU1_PSEFL</name>
<proteinExistence type="predicted"/>
<organism evidence="1 2">
    <name type="scientific">Pseudomonas fluorescens HK44</name>
    <dbReference type="NCBI Taxonomy" id="1042209"/>
    <lineage>
        <taxon>Bacteria</taxon>
        <taxon>Pseudomonadati</taxon>
        <taxon>Pseudomonadota</taxon>
        <taxon>Gammaproteobacteria</taxon>
        <taxon>Pseudomonadales</taxon>
        <taxon>Pseudomonadaceae</taxon>
        <taxon>Pseudomonas</taxon>
    </lineage>
</organism>
<dbReference type="OrthoDB" id="8705346at2"/>
<dbReference type="AlphaFoldDB" id="A0A010RPU1"/>
<dbReference type="InterPro" id="IPR021087">
    <property type="entry name" value="Uncharacterised_PixA/AidA"/>
</dbReference>
<comment type="caution">
    <text evidence="1">The sequence shown here is derived from an EMBL/GenBank/DDBJ whole genome shotgun (WGS) entry which is preliminary data.</text>
</comment>
<evidence type="ECO:0000313" key="1">
    <source>
        <dbReference type="EMBL" id="EXF91114.1"/>
    </source>
</evidence>
<dbReference type="InterPro" id="IPR038712">
    <property type="entry name" value="PixA-like_sf"/>
</dbReference>
<gene>
    <name evidence="1" type="ORF">HK44_019740</name>
</gene>
<dbReference type="eggNOG" id="ENOG5032ZTR">
    <property type="taxonomic scope" value="Bacteria"/>
</dbReference>
<dbReference type="Pfam" id="PF12306">
    <property type="entry name" value="PixA"/>
    <property type="match status" value="1"/>
</dbReference>